<evidence type="ECO:0000259" key="8">
    <source>
        <dbReference type="Pfam" id="PF00924"/>
    </source>
</evidence>
<keyword evidence="4 7" id="KW-0812">Transmembrane</keyword>
<comment type="similarity">
    <text evidence="2">Belongs to the MscS (TC 1.A.23) family.</text>
</comment>
<protein>
    <submittedName>
        <fullName evidence="10">Ion channel</fullName>
    </submittedName>
</protein>
<name>A0ABQ3I495_9BACT</name>
<dbReference type="InterPro" id="IPR006685">
    <property type="entry name" value="MscS_channel_2nd"/>
</dbReference>
<dbReference type="Pfam" id="PF21082">
    <property type="entry name" value="MS_channel_3rd"/>
    <property type="match status" value="1"/>
</dbReference>
<proteinExistence type="inferred from homology"/>
<comment type="caution">
    <text evidence="10">The sequence shown here is derived from an EMBL/GenBank/DDBJ whole genome shotgun (WGS) entry which is preliminary data.</text>
</comment>
<feature type="transmembrane region" description="Helical" evidence="7">
    <location>
        <begin position="180"/>
        <end position="203"/>
    </location>
</feature>
<dbReference type="InterPro" id="IPR010920">
    <property type="entry name" value="LSM_dom_sf"/>
</dbReference>
<evidence type="ECO:0000256" key="4">
    <source>
        <dbReference type="ARBA" id="ARBA00022692"/>
    </source>
</evidence>
<evidence type="ECO:0000256" key="6">
    <source>
        <dbReference type="ARBA" id="ARBA00023136"/>
    </source>
</evidence>
<feature type="transmembrane region" description="Helical" evidence="7">
    <location>
        <begin position="235"/>
        <end position="256"/>
    </location>
</feature>
<dbReference type="PANTHER" id="PTHR30221:SF18">
    <property type="entry name" value="SLL0590 PROTEIN"/>
    <property type="match status" value="1"/>
</dbReference>
<keyword evidence="11" id="KW-1185">Reference proteome</keyword>
<dbReference type="Pfam" id="PF00924">
    <property type="entry name" value="MS_channel_2nd"/>
    <property type="match status" value="1"/>
</dbReference>
<evidence type="ECO:0000256" key="2">
    <source>
        <dbReference type="ARBA" id="ARBA00008017"/>
    </source>
</evidence>
<evidence type="ECO:0000259" key="9">
    <source>
        <dbReference type="Pfam" id="PF21082"/>
    </source>
</evidence>
<dbReference type="SUPFAM" id="SSF50182">
    <property type="entry name" value="Sm-like ribonucleoproteins"/>
    <property type="match status" value="1"/>
</dbReference>
<keyword evidence="6 7" id="KW-0472">Membrane</keyword>
<feature type="domain" description="Mechanosensitive ion channel MscS C-terminal" evidence="9">
    <location>
        <begin position="407"/>
        <end position="488"/>
    </location>
</feature>
<evidence type="ECO:0000313" key="10">
    <source>
        <dbReference type="EMBL" id="GHE54610.1"/>
    </source>
</evidence>
<dbReference type="Proteomes" id="UP000658258">
    <property type="component" value="Unassembled WGS sequence"/>
</dbReference>
<feature type="transmembrane region" description="Helical" evidence="7">
    <location>
        <begin position="316"/>
        <end position="343"/>
    </location>
</feature>
<sequence>MVVDSAVQQKTIHPMVEKGGFPVDADSTIFLFKGIGPYSLEERAARVREKLTALENVNLDITPLKVEYNQEVNDILCQDQIILSINDADAQALGLSRRATTEYYKDLLKNALTQEEEGFSNLLFVNIGIALLIIGLFIFGLKYYNRLFRLLAFKLQAQKGKVFKGFKVKQYELLTVEKQLLIAGWLLTVAKYALLLFIIYLLLPALFALFPWTQGLANKLIHYVVDPLVALGHKIVGYIPNLLFIIVIVVILKYFLKLLSFFKKEVATGRLEIKGFYPEWASPTFNIVRAIFIALAFIGIWPLLPMSNSEIFKGVSTFFGLLVALGGAGAFSNIIAGLVITYMRSFKIGDRVKIGEVIGDVKEKALLNTKIKTIKNEIITIPNSQMINSHTINYTTANEEEGLILHTTVTIGYDVPWREVHKLLVEAALATEHIKKKPHPFVLQTSLDDFYVSYQLNARTREIQKMALIYSELHKNIQDKFNEAGVEIMSPHYGAHRDGNQSTIPQSYLPEDYRAPSFRIKTEE</sequence>
<evidence type="ECO:0000256" key="5">
    <source>
        <dbReference type="ARBA" id="ARBA00022989"/>
    </source>
</evidence>
<gene>
    <name evidence="10" type="primary">mscS1</name>
    <name evidence="10" type="ORF">GCM10011340_06570</name>
</gene>
<keyword evidence="5 7" id="KW-1133">Transmembrane helix</keyword>
<keyword evidence="3" id="KW-1003">Cell membrane</keyword>
<feature type="transmembrane region" description="Helical" evidence="7">
    <location>
        <begin position="122"/>
        <end position="144"/>
    </location>
</feature>
<organism evidence="10 11">
    <name type="scientific">Roseivirga thermotolerans</name>
    <dbReference type="NCBI Taxonomy" id="1758176"/>
    <lineage>
        <taxon>Bacteria</taxon>
        <taxon>Pseudomonadati</taxon>
        <taxon>Bacteroidota</taxon>
        <taxon>Cytophagia</taxon>
        <taxon>Cytophagales</taxon>
        <taxon>Roseivirgaceae</taxon>
        <taxon>Roseivirga</taxon>
    </lineage>
</organism>
<accession>A0ABQ3I495</accession>
<dbReference type="SUPFAM" id="SSF82689">
    <property type="entry name" value="Mechanosensitive channel protein MscS (YggB), C-terminal domain"/>
    <property type="match status" value="1"/>
</dbReference>
<comment type="subcellular location">
    <subcellularLocation>
        <location evidence="1">Cell membrane</location>
        <topology evidence="1">Multi-pass membrane protein</topology>
    </subcellularLocation>
</comment>
<dbReference type="InterPro" id="IPR049278">
    <property type="entry name" value="MS_channel_C"/>
</dbReference>
<evidence type="ECO:0000256" key="3">
    <source>
        <dbReference type="ARBA" id="ARBA00022475"/>
    </source>
</evidence>
<dbReference type="InterPro" id="IPR023408">
    <property type="entry name" value="MscS_beta-dom_sf"/>
</dbReference>
<evidence type="ECO:0000256" key="7">
    <source>
        <dbReference type="SAM" id="Phobius"/>
    </source>
</evidence>
<feature type="transmembrane region" description="Helical" evidence="7">
    <location>
        <begin position="287"/>
        <end position="304"/>
    </location>
</feature>
<dbReference type="Gene3D" id="2.30.30.60">
    <property type="match status" value="1"/>
</dbReference>
<feature type="domain" description="Mechanosensitive ion channel MscS" evidence="8">
    <location>
        <begin position="330"/>
        <end position="395"/>
    </location>
</feature>
<dbReference type="InterPro" id="IPR045275">
    <property type="entry name" value="MscS_archaea/bacteria_type"/>
</dbReference>
<dbReference type="EMBL" id="BNAG01000001">
    <property type="protein sequence ID" value="GHE54610.1"/>
    <property type="molecule type" value="Genomic_DNA"/>
</dbReference>
<dbReference type="InterPro" id="IPR011066">
    <property type="entry name" value="MscS_channel_C_sf"/>
</dbReference>
<dbReference type="PANTHER" id="PTHR30221">
    <property type="entry name" value="SMALL-CONDUCTANCE MECHANOSENSITIVE CHANNEL"/>
    <property type="match status" value="1"/>
</dbReference>
<evidence type="ECO:0000313" key="11">
    <source>
        <dbReference type="Proteomes" id="UP000658258"/>
    </source>
</evidence>
<reference evidence="11" key="1">
    <citation type="journal article" date="2019" name="Int. J. Syst. Evol. Microbiol.">
        <title>The Global Catalogue of Microorganisms (GCM) 10K type strain sequencing project: providing services to taxonomists for standard genome sequencing and annotation.</title>
        <authorList>
            <consortium name="The Broad Institute Genomics Platform"/>
            <consortium name="The Broad Institute Genome Sequencing Center for Infectious Disease"/>
            <person name="Wu L."/>
            <person name="Ma J."/>
        </authorList>
    </citation>
    <scope>NUCLEOTIDE SEQUENCE [LARGE SCALE GENOMIC DNA]</scope>
    <source>
        <strain evidence="11">CGMCC 1.15111</strain>
    </source>
</reference>
<dbReference type="Gene3D" id="3.30.70.100">
    <property type="match status" value="1"/>
</dbReference>
<evidence type="ECO:0000256" key="1">
    <source>
        <dbReference type="ARBA" id="ARBA00004651"/>
    </source>
</evidence>